<reference evidence="1 2" key="1">
    <citation type="journal article" date="2016" name="Mol. Biol. Evol.">
        <title>Comparative Genomics of Early-Diverging Mushroom-Forming Fungi Provides Insights into the Origins of Lignocellulose Decay Capabilities.</title>
        <authorList>
            <person name="Nagy L.G."/>
            <person name="Riley R."/>
            <person name="Tritt A."/>
            <person name="Adam C."/>
            <person name="Daum C."/>
            <person name="Floudas D."/>
            <person name="Sun H."/>
            <person name="Yadav J.S."/>
            <person name="Pangilinan J."/>
            <person name="Larsson K.H."/>
            <person name="Matsuura K."/>
            <person name="Barry K."/>
            <person name="Labutti K."/>
            <person name="Kuo R."/>
            <person name="Ohm R.A."/>
            <person name="Bhattacharya S.S."/>
            <person name="Shirouzu T."/>
            <person name="Yoshinaga Y."/>
            <person name="Martin F.M."/>
            <person name="Grigoriev I.V."/>
            <person name="Hibbett D.S."/>
        </authorList>
    </citation>
    <scope>NUCLEOTIDE SEQUENCE [LARGE SCALE GENOMIC DNA]</scope>
    <source>
        <strain evidence="1 2">CBS 109695</strain>
    </source>
</reference>
<accession>A0A166VE41</accession>
<proteinExistence type="predicted"/>
<sequence length="344" mass="38278">MNDFAFWESILAGPITSMGADGLPNVVYFGTACIKYTQDVLRSIAHFGEVEVEILVNVAIQDTLFFNNILLPALQVVNLGYDFCVEVFRAIDARRHNTDGKDLFDGFFVLFLRELRDLWEQFDLLEPALHPKPSSGARPLNVNIGNVEESLGCRCRTCEKLDDFLKSSERLELHAFGDSLSLNHVHLRVQLGGSQSHIKANLASGSSRQKLVIVKQQHPDDLVVQENRRRRKAEAPTSGRLKISSPMYLINVGTGGAVAISATFDVFRAWSSNRPSKSRSHPYMVLALTVVGICCRDRTGTSGAFFVVHTYYIWATRNGERASKTTVAKEGGSRLWDLGIQGPY</sequence>
<organism evidence="1 2">
    <name type="scientific">Athelia psychrophila</name>
    <dbReference type="NCBI Taxonomy" id="1759441"/>
    <lineage>
        <taxon>Eukaryota</taxon>
        <taxon>Fungi</taxon>
        <taxon>Dikarya</taxon>
        <taxon>Basidiomycota</taxon>
        <taxon>Agaricomycotina</taxon>
        <taxon>Agaricomycetes</taxon>
        <taxon>Agaricomycetidae</taxon>
        <taxon>Atheliales</taxon>
        <taxon>Atheliaceae</taxon>
        <taxon>Athelia</taxon>
    </lineage>
</organism>
<evidence type="ECO:0000313" key="2">
    <source>
        <dbReference type="Proteomes" id="UP000076532"/>
    </source>
</evidence>
<name>A0A166VE41_9AGAM</name>
<gene>
    <name evidence="1" type="ORF">FIBSPDRAFT_925109</name>
</gene>
<dbReference type="EMBL" id="KV417485">
    <property type="protein sequence ID" value="KZP32627.1"/>
    <property type="molecule type" value="Genomic_DNA"/>
</dbReference>
<dbReference type="Proteomes" id="UP000076532">
    <property type="component" value="Unassembled WGS sequence"/>
</dbReference>
<dbReference type="AlphaFoldDB" id="A0A166VE41"/>
<protein>
    <submittedName>
        <fullName evidence="1">Uncharacterized protein</fullName>
    </submittedName>
</protein>
<evidence type="ECO:0000313" key="1">
    <source>
        <dbReference type="EMBL" id="KZP32627.1"/>
    </source>
</evidence>
<keyword evidence="2" id="KW-1185">Reference proteome</keyword>